<dbReference type="Gene3D" id="3.40.630.30">
    <property type="match status" value="1"/>
</dbReference>
<gene>
    <name evidence="2" type="ORF">GTP56_07085</name>
</gene>
<protein>
    <submittedName>
        <fullName evidence="2">GNAT family N-acetyltransferase</fullName>
    </submittedName>
</protein>
<evidence type="ECO:0000313" key="2">
    <source>
        <dbReference type="EMBL" id="MYM71962.1"/>
    </source>
</evidence>
<sequence>MNIAIASPSDLADIAALYAEAGYGAPIDPADTILVAKDVAQLIGVVRLCPEHGVTVLRGMQIRSAYQRQGIGAQLLTACRPYLDQHASYCLPYAHLQPFYGAAGFTVADNADLPDFLAKRLASYLTNGQAVIAMQRPPGTKTRS</sequence>
<accession>A0A7X4KGC3</accession>
<dbReference type="PROSITE" id="PS51186">
    <property type="entry name" value="GNAT"/>
    <property type="match status" value="1"/>
</dbReference>
<comment type="caution">
    <text evidence="2">The sequence shown here is derived from an EMBL/GenBank/DDBJ whole genome shotgun (WGS) entry which is preliminary data.</text>
</comment>
<dbReference type="RefSeq" id="WP_161049572.1">
    <property type="nucleotide sequence ID" value="NZ_WWCR01000005.1"/>
</dbReference>
<keyword evidence="2" id="KW-0808">Transferase</keyword>
<evidence type="ECO:0000313" key="3">
    <source>
        <dbReference type="Proteomes" id="UP000469734"/>
    </source>
</evidence>
<dbReference type="GO" id="GO:0016747">
    <property type="term" value="F:acyltransferase activity, transferring groups other than amino-acyl groups"/>
    <property type="evidence" value="ECO:0007669"/>
    <property type="project" value="InterPro"/>
</dbReference>
<dbReference type="EMBL" id="WWCR01000005">
    <property type="protein sequence ID" value="MYM71962.1"/>
    <property type="molecule type" value="Genomic_DNA"/>
</dbReference>
<dbReference type="InterPro" id="IPR000182">
    <property type="entry name" value="GNAT_dom"/>
</dbReference>
<evidence type="ECO:0000259" key="1">
    <source>
        <dbReference type="PROSITE" id="PS51186"/>
    </source>
</evidence>
<dbReference type="InterPro" id="IPR016181">
    <property type="entry name" value="Acyl_CoA_acyltransferase"/>
</dbReference>
<dbReference type="AlphaFoldDB" id="A0A7X4KGC3"/>
<feature type="domain" description="N-acetyltransferase" evidence="1">
    <location>
        <begin position="1"/>
        <end position="126"/>
    </location>
</feature>
<organism evidence="2 3">
    <name type="scientific">Duganella margarita</name>
    <dbReference type="NCBI Taxonomy" id="2692170"/>
    <lineage>
        <taxon>Bacteria</taxon>
        <taxon>Pseudomonadati</taxon>
        <taxon>Pseudomonadota</taxon>
        <taxon>Betaproteobacteria</taxon>
        <taxon>Burkholderiales</taxon>
        <taxon>Oxalobacteraceae</taxon>
        <taxon>Telluria group</taxon>
        <taxon>Duganella</taxon>
    </lineage>
</organism>
<dbReference type="CDD" id="cd04301">
    <property type="entry name" value="NAT_SF"/>
    <property type="match status" value="1"/>
</dbReference>
<name>A0A7X4KGC3_9BURK</name>
<dbReference type="Proteomes" id="UP000469734">
    <property type="component" value="Unassembled WGS sequence"/>
</dbReference>
<reference evidence="2 3" key="1">
    <citation type="submission" date="2019-12" db="EMBL/GenBank/DDBJ databases">
        <title>Novel species isolated from a subtropical stream in China.</title>
        <authorList>
            <person name="Lu H."/>
        </authorList>
    </citation>
    <scope>NUCLEOTIDE SEQUENCE [LARGE SCALE GENOMIC DNA]</scope>
    <source>
        <strain evidence="2 3">FT134W</strain>
    </source>
</reference>
<proteinExistence type="predicted"/>
<dbReference type="SUPFAM" id="SSF55729">
    <property type="entry name" value="Acyl-CoA N-acyltransferases (Nat)"/>
    <property type="match status" value="1"/>
</dbReference>
<dbReference type="Pfam" id="PF13508">
    <property type="entry name" value="Acetyltransf_7"/>
    <property type="match status" value="1"/>
</dbReference>